<gene>
    <name evidence="2" type="ORF">BO78DRAFT_393886</name>
</gene>
<evidence type="ECO:0000256" key="1">
    <source>
        <dbReference type="SAM" id="MobiDB-lite"/>
    </source>
</evidence>
<evidence type="ECO:0008006" key="4">
    <source>
        <dbReference type="Google" id="ProtNLM"/>
    </source>
</evidence>
<dbReference type="InterPro" id="IPR044202">
    <property type="entry name" value="LETM1/MDM38-like"/>
</dbReference>
<dbReference type="PANTHER" id="PTHR14009:SF6">
    <property type="entry name" value="LETM1 RBD DOMAIN-CONTAINING PROTEIN"/>
    <property type="match status" value="1"/>
</dbReference>
<name>A0A319EZ94_ASPSB</name>
<feature type="region of interest" description="Disordered" evidence="1">
    <location>
        <begin position="33"/>
        <end position="107"/>
    </location>
</feature>
<reference evidence="2 3" key="1">
    <citation type="submission" date="2018-02" db="EMBL/GenBank/DDBJ databases">
        <title>The genomes of Aspergillus section Nigri reveals drivers in fungal speciation.</title>
        <authorList>
            <consortium name="DOE Joint Genome Institute"/>
            <person name="Vesth T.C."/>
            <person name="Nybo J."/>
            <person name="Theobald S."/>
            <person name="Brandl J."/>
            <person name="Frisvad J.C."/>
            <person name="Nielsen K.F."/>
            <person name="Lyhne E.K."/>
            <person name="Kogle M.E."/>
            <person name="Kuo A."/>
            <person name="Riley R."/>
            <person name="Clum A."/>
            <person name="Nolan M."/>
            <person name="Lipzen A."/>
            <person name="Salamov A."/>
            <person name="Henrissat B."/>
            <person name="Wiebenga A."/>
            <person name="De vries R.P."/>
            <person name="Grigoriev I.V."/>
            <person name="Mortensen U.H."/>
            <person name="Andersen M.R."/>
            <person name="Baker S.E."/>
        </authorList>
    </citation>
    <scope>NUCLEOTIDE SEQUENCE [LARGE SCALE GENOMIC DNA]</scope>
    <source>
        <strain evidence="2 3">CBS 121057</strain>
    </source>
</reference>
<dbReference type="Proteomes" id="UP000248423">
    <property type="component" value="Unassembled WGS sequence"/>
</dbReference>
<proteinExistence type="predicted"/>
<feature type="compositionally biased region" description="Low complexity" evidence="1">
    <location>
        <begin position="56"/>
        <end position="78"/>
    </location>
</feature>
<dbReference type="GO" id="GO:0005743">
    <property type="term" value="C:mitochondrial inner membrane"/>
    <property type="evidence" value="ECO:0007669"/>
    <property type="project" value="InterPro"/>
</dbReference>
<organism evidence="2 3">
    <name type="scientific">Aspergillus sclerotiicarbonarius (strain CBS 121057 / IBT 28362)</name>
    <dbReference type="NCBI Taxonomy" id="1448318"/>
    <lineage>
        <taxon>Eukaryota</taxon>
        <taxon>Fungi</taxon>
        <taxon>Dikarya</taxon>
        <taxon>Ascomycota</taxon>
        <taxon>Pezizomycotina</taxon>
        <taxon>Eurotiomycetes</taxon>
        <taxon>Eurotiomycetidae</taxon>
        <taxon>Eurotiales</taxon>
        <taxon>Aspergillaceae</taxon>
        <taxon>Aspergillus</taxon>
        <taxon>Aspergillus subgen. Circumdati</taxon>
    </lineage>
</organism>
<dbReference type="GO" id="GO:0030003">
    <property type="term" value="P:intracellular monoatomic cation homeostasis"/>
    <property type="evidence" value="ECO:0007669"/>
    <property type="project" value="TreeGrafter"/>
</dbReference>
<dbReference type="PANTHER" id="PTHR14009">
    <property type="entry name" value="LEUCINE ZIPPER-EF-HAND CONTAINING TRANSMEMBRANE PROTEIN"/>
    <property type="match status" value="1"/>
</dbReference>
<dbReference type="VEuPathDB" id="FungiDB:BO78DRAFT_393886"/>
<evidence type="ECO:0000313" key="3">
    <source>
        <dbReference type="Proteomes" id="UP000248423"/>
    </source>
</evidence>
<keyword evidence="3" id="KW-1185">Reference proteome</keyword>
<accession>A0A319EZ94</accession>
<dbReference type="EMBL" id="KZ826321">
    <property type="protein sequence ID" value="PYI10464.1"/>
    <property type="molecule type" value="Genomic_DNA"/>
</dbReference>
<evidence type="ECO:0000313" key="2">
    <source>
        <dbReference type="EMBL" id="PYI10464.1"/>
    </source>
</evidence>
<protein>
    <recommendedName>
        <fullName evidence="4">Letm1 RBD domain-containing protein</fullName>
    </recommendedName>
</protein>
<dbReference type="AlphaFoldDB" id="A0A319EZ94"/>
<dbReference type="OrthoDB" id="73691at2759"/>
<sequence length="370" mass="40701">MPSTLLPQRALLRPPPSSTLTIVASLLQHHQHHHHYIQSRSYASHSTKSKSKSHSRPSSSAQPATITSTSTSTTSTTTVANDINPPPSTRPADLSLPASLPPSSSPADKLKHYVSIGRAYLTFYKTGLKNVYHNYRAAMPLRRTLNLPTYIPSSPPTTTASSFLKTLHSTGLGRSQFQLLRRSAYDIRRMIPFSLVLIICGEMTPLAVLALGNAITPLTCRIPRQLEKERVKRAVRKRDALVPVGSVTAPTVGSEAEMRVLKRMVDGEWIRTAGAGEALRACAALGLAKTHTRPEWLVGVLYRPRLRRYAEYLEVDDGLIRSGGGVSGMEAAEVRLAVEERGGVGMGGKESWEAEREERRWLEKWLAGKE</sequence>